<dbReference type="InterPro" id="IPR056823">
    <property type="entry name" value="TEN-like_YD-shell"/>
</dbReference>
<organism evidence="3 4">
    <name type="scientific">Nostoc punctiforme FACHB-252</name>
    <dbReference type="NCBI Taxonomy" id="1357509"/>
    <lineage>
        <taxon>Bacteria</taxon>
        <taxon>Bacillati</taxon>
        <taxon>Cyanobacteriota</taxon>
        <taxon>Cyanophyceae</taxon>
        <taxon>Nostocales</taxon>
        <taxon>Nostocaceae</taxon>
        <taxon>Nostoc</taxon>
    </lineage>
</organism>
<dbReference type="InterPro" id="IPR013783">
    <property type="entry name" value="Ig-like_fold"/>
</dbReference>
<evidence type="ECO:0000313" key="3">
    <source>
        <dbReference type="EMBL" id="MBD2616381.1"/>
    </source>
</evidence>
<accession>A0ABR8HLY8</accession>
<feature type="domain" description="Dystroglycan-type cadherin-like" evidence="2">
    <location>
        <begin position="1171"/>
        <end position="1260"/>
    </location>
</feature>
<evidence type="ECO:0000259" key="2">
    <source>
        <dbReference type="SMART" id="SM00736"/>
    </source>
</evidence>
<dbReference type="NCBIfam" id="TIGR03696">
    <property type="entry name" value="Rhs_assc_core"/>
    <property type="match status" value="1"/>
</dbReference>
<dbReference type="InterPro" id="IPR006530">
    <property type="entry name" value="YD"/>
</dbReference>
<dbReference type="SMART" id="SM00736">
    <property type="entry name" value="CADG"/>
    <property type="match status" value="5"/>
</dbReference>
<gene>
    <name evidence="3" type="ORF">H6G94_35030</name>
</gene>
<dbReference type="InterPro" id="IPR015919">
    <property type="entry name" value="Cadherin-like_sf"/>
</dbReference>
<sequence length="2963" mass="323431">AARDEFFSRLIAPVTENFEGFANGASPTTLRFGTDSATVSGSVSVKSVAQGTTYNGVFPASGDKTLFMFGSTPPSFQLNFNTPQVAIGFYVTDIGDGGGQLNLTLVNGATKQIQIPHKIDNNISGSKFYFGYIDVANPFTKVTFSASTSNDGYGIDDITVADAEQIKLLTDVPVIVRTADGRGGVADQSFKIHVQPEPGNHAPMIITDPVTQTYNSVSYIYNVKALDPDNDSLTYSLVKAPNSMTIDANTGMISWSTPVAGQQDVTVRVQDSRGGIDTQSFKLDVSGASLGQVTGKVYIDDGKPKNQLVYFEDFENQSKSLIEWSNSRIDTTPIGNRHFLGQYGGIVESTTNRQTSLSLNNLGIHDSVTVDFDLYLLNSWDGNLQAFYSPDRWKLQVRGGQTLLDTTFMNSYLSNRQTLSQSYPDNYFASGTILNPAFTGATEVETLGYNLYGGWRDSVYHLQYTFEHTDSNLILDFIGGTDEVISNESWGIDNVKVSVGLPKQGIVGAQVYLDNNHNGKLDTGETSTLTDSNGKYSFNLPTGDYTVAQLLQTGLIASQPTTGNYNVTVRRDQSVSGLDFANIIDSSLAQVSPEFLSTPLLTATIERKYRYQAVAKDDNFDPLTYDLVVKPDGMVIDSKTGVVTWLPAATHLGKTNAVIRVSDGKGGVALQAFSIDVAQPNLAPGFINNIPGFTSTTTLPEIVKVAAGDTYRFQFNALDPDSDPISYRIKSFNSQTSNNINTLGVSIDGNTGLFSWNTAGQDLGFYSATVGVIDTKGAENIQTFTLELTNSITPAVNLAPVIVSTAPTNISLGQFYLYAVQASDSNYDPLTYSLEYAPLGMTIDSSGKISWQPQANQLGSQHVTLNVSDDRGGIATQSFDINIVSSVNHINHAPSITSAPNLITNLDRVYEYNLSGSDPDGDLLLWSLDAAPEGMVIDAQRGTLRWQPSSTQIGEHTVAVQLTDAYGMYAAQEFTLTVTGANTPSQIVSTPITRAALNQQYTYTVVANDPENDRLTFSLGRKPAGMSIDTNGTVRWTPQATQVGQQQVEVLVTDEQGAVTSQIYTIEVGTTAINTAPSIVSTPVYLANVGSAYQYQVQATDPDAGDRLTYQLLSVPAGVTGISIDSTTGLLTWANPVAGNYKIVVSAVDASGLGAAQGFTLTARVNNAPVIRSNPVLTATPGSAYAYDLIASDLDGDRLTYTLDQASLNKGITLDALGRLRWNPTVSNIGTHRIVLTVSDGITSTPQQYELVVAADTEAPKVKLIANYDTVDLGQTIIFQARATDNVKMAGLQLLINGNAVVLDANGMARYTTTEAGTIFAKAIAKDTAGNVGQATFDVAVIDSNDLNAPEVSLNLGAIAGGLVTAPVDIRGSISDDGQLDYYRLLVAPVAGGEFREIAFVDNPNVIANGVLGRFDPSLLQNDSYILRLEVADNGGHVSYAEEVVDVAGELKLGNFRLSFTDLTVPVTGVPITLTRTYDSLNSGSTDDFGYGWRMEFRDTDLRTSLKRDPDMEELGYHSAFKEGTRVYITLPGGKREAFTFKPKMVQKYDGVYLGQFAQYFYQPKFVADKGGTSTLTVESNFITKGQDTDQFFGMSGNAYNPEDPYFGGKYKLTTKEGVVYEIDAATGDLLTVTDTNGNKLTYTDAGIYSSTGKQVTFERDAQGRIASVKDPMGELVRYEYNAKGDLVSVTDQEKFKTQFVYDQERSHYLKEIIDPLNRAGAKVEYGDDGRLKKTLNATGNSVEIDYDPVNSLQTVKDALGNPTTYEYDTRGNVVRVVDPLGHQTQMKYDDENNLLQVTDANNLVTKYEYDDKGNLKSRTEEYCGCPTVVPGTSYYTYDKYGNMTSLVTPTGASMTMDYDRFGNMLSMKDGLGNVIQSFTYDVFGQVKTETDSTGTTTYQYDDFGNVIKIIDADGSATTMEYYGDGKLKRMVEDNGTPNDTSDDEISTFEYDKLGREKFADYGDGIWVKYDYEGAGGDWTKLEAPTIGKIERKLTADGKLAGWVTADGGTPTFKYDLVGRLWRETDTNGNDITEYGYDAAGRLTTVKDLRTGATTTKKYDAGGRTTEEIDVLNVFTRYFYDPKSGKLTSTERGKYIKDTSGQLVEDTTVQKQVYRYEYNGLQTTVIDPLNRRTTSVMNDYYLPTETIYTTGQKEKISYLYANNLQEAKDYPTKIVDIGGNDRDFTYDELGRLKTATDLGNSKYTYDYGNDGLGKITSPTGETLQYGYDDLGNLAKVTYGDSTFKQMTYSTTDNRLETVTLPNGEIITYQYNDAGQVTSQTSSTTGAVSFTYTEEGAVKTMTDSTGTTTYRYDSNDRLEGMDYANGSSISYTYDIVGRIKTLTEKGSANAVAYTTEYDYDAFGNLSWVKDPAGGITTMKYDVVNRFQERILPNGVKTTYDYDDLDRVKSIVHTNAQGQVLASVSYERQGVGEPSKITREDGSYTRLEYDEALRVKKESNYNLAGGLLNETSYTYDASGKRQVQSSTNNSRTFTYTPGYQLDTIHETGETENYDYDENGRLTLIERDGKTLDLNHDAYDRLTTVENETTGETTQYIYDGSGNRVKEIQGNQERRFLVAPAMGGGLQSKDLITDGSGNLISNYIYGGGSSPFMRLDANGNAVYYLTDAMGSVIGLADGNGASSGKFLYDAFGNILNGSSLDATAGGDFRFQGQWLESESGLYHFRARDYDAATGLFLSRDPVDIIETVPQSFNPYQFVYNNPYIYSDPTGMFSMAELNTTITIQDILQQIRATAMNQAREYATEQARGIVGNLITSALNRLLPFSSEIGFADQAPGGHNGSPGLEFEKYLRRAVCGVLGELYPNALWLGVDVERNGEPLNNGFNCGNLNNLENTKIGGNISSLDFIFKQGGPQDTDKKPPAYVSGDMKISVQAAYDRAKRGNRGKEKQWDAMVGYAKYHQFVPVAVYATFYGGPEGRIKSIKKYGAKNGIILETISILPNIAFSKK</sequence>
<feature type="non-terminal residue" evidence="3">
    <location>
        <position position="1"/>
    </location>
</feature>
<feature type="domain" description="Dystroglycan-type cadherin-like" evidence="2">
    <location>
        <begin position="1079"/>
        <end position="1169"/>
    </location>
</feature>
<dbReference type="Pfam" id="PF25023">
    <property type="entry name" value="TEN_YD-shell"/>
    <property type="match status" value="3"/>
</dbReference>
<dbReference type="CDD" id="cd11304">
    <property type="entry name" value="Cadherin_repeat"/>
    <property type="match status" value="1"/>
</dbReference>
<dbReference type="InterPro" id="IPR031325">
    <property type="entry name" value="RHS_repeat"/>
</dbReference>
<dbReference type="EMBL" id="JACJTC010000049">
    <property type="protein sequence ID" value="MBD2616381.1"/>
    <property type="molecule type" value="Genomic_DNA"/>
</dbReference>
<dbReference type="SUPFAM" id="SSF117074">
    <property type="entry name" value="Hypothetical protein PA1324"/>
    <property type="match status" value="1"/>
</dbReference>
<keyword evidence="4" id="KW-1185">Reference proteome</keyword>
<dbReference type="NCBIfam" id="TIGR01643">
    <property type="entry name" value="YD_repeat_2x"/>
    <property type="match status" value="6"/>
</dbReference>
<dbReference type="Pfam" id="PF05345">
    <property type="entry name" value="He_PIG"/>
    <property type="match status" value="7"/>
</dbReference>
<dbReference type="SUPFAM" id="SSF49313">
    <property type="entry name" value="Cadherin-like"/>
    <property type="match status" value="8"/>
</dbReference>
<dbReference type="InterPro" id="IPR006644">
    <property type="entry name" value="Cadg"/>
</dbReference>
<evidence type="ECO:0000313" key="4">
    <source>
        <dbReference type="Proteomes" id="UP000606396"/>
    </source>
</evidence>
<dbReference type="Gene3D" id="2.180.10.10">
    <property type="entry name" value="RHS repeat-associated core"/>
    <property type="match status" value="3"/>
</dbReference>
<dbReference type="Pfam" id="PF05593">
    <property type="entry name" value="RHS_repeat"/>
    <property type="match status" value="3"/>
</dbReference>
<keyword evidence="1" id="KW-0677">Repeat</keyword>
<dbReference type="Proteomes" id="UP000606396">
    <property type="component" value="Unassembled WGS sequence"/>
</dbReference>
<comment type="caution">
    <text evidence="3">The sequence shown here is derived from an EMBL/GenBank/DDBJ whole genome shotgun (WGS) entry which is preliminary data.</text>
</comment>
<protein>
    <recommendedName>
        <fullName evidence="2">Dystroglycan-type cadherin-like domain-containing protein</fullName>
    </recommendedName>
</protein>
<feature type="domain" description="Dystroglycan-type cadherin-like" evidence="2">
    <location>
        <begin position="901"/>
        <end position="985"/>
    </location>
</feature>
<feature type="domain" description="Dystroglycan-type cadherin-like" evidence="2">
    <location>
        <begin position="800"/>
        <end position="894"/>
    </location>
</feature>
<dbReference type="PANTHER" id="PTHR32305:SF15">
    <property type="entry name" value="PROTEIN RHSA-RELATED"/>
    <property type="match status" value="1"/>
</dbReference>
<dbReference type="InterPro" id="IPR050708">
    <property type="entry name" value="T6SS_VgrG/RHS"/>
</dbReference>
<evidence type="ECO:0000256" key="1">
    <source>
        <dbReference type="ARBA" id="ARBA00022737"/>
    </source>
</evidence>
<dbReference type="Gene3D" id="2.60.40.10">
    <property type="entry name" value="Immunoglobulins"/>
    <property type="match status" value="8"/>
</dbReference>
<proteinExistence type="predicted"/>
<name>A0ABR8HLY8_NOSPU</name>
<dbReference type="InterPro" id="IPR022385">
    <property type="entry name" value="Rhs_assc_core"/>
</dbReference>
<dbReference type="PANTHER" id="PTHR32305">
    <property type="match status" value="1"/>
</dbReference>
<reference evidence="3 4" key="1">
    <citation type="journal article" date="2020" name="ISME J.">
        <title>Comparative genomics reveals insights into cyanobacterial evolution and habitat adaptation.</title>
        <authorList>
            <person name="Chen M.Y."/>
            <person name="Teng W.K."/>
            <person name="Zhao L."/>
            <person name="Hu C.X."/>
            <person name="Zhou Y.K."/>
            <person name="Han B.P."/>
            <person name="Song L.R."/>
            <person name="Shu W.S."/>
        </authorList>
    </citation>
    <scope>NUCLEOTIDE SEQUENCE [LARGE SCALE GENOMIC DNA]</scope>
    <source>
        <strain evidence="3 4">FACHB-252</strain>
    </source>
</reference>
<feature type="domain" description="Dystroglycan-type cadherin-like" evidence="2">
    <location>
        <begin position="987"/>
        <end position="1077"/>
    </location>
</feature>